<organism evidence="1 2">
    <name type="scientific">Alternaria gaisen</name>
    <dbReference type="NCBI Taxonomy" id="167740"/>
    <lineage>
        <taxon>Eukaryota</taxon>
        <taxon>Fungi</taxon>
        <taxon>Dikarya</taxon>
        <taxon>Ascomycota</taxon>
        <taxon>Pezizomycotina</taxon>
        <taxon>Dothideomycetes</taxon>
        <taxon>Pleosporomycetidae</taxon>
        <taxon>Pleosporales</taxon>
        <taxon>Pleosporineae</taxon>
        <taxon>Pleosporaceae</taxon>
        <taxon>Alternaria</taxon>
        <taxon>Alternaria sect. Alternaria</taxon>
    </lineage>
</organism>
<protein>
    <submittedName>
        <fullName evidence="1">Uncharacterized protein</fullName>
    </submittedName>
</protein>
<proteinExistence type="predicted"/>
<comment type="caution">
    <text evidence="1">The sequence shown here is derived from an EMBL/GenBank/DDBJ whole genome shotgun (WGS) entry which is preliminary data.</text>
</comment>
<sequence length="242" mass="25451">MAAPARGVWAANGSNHLAFATGGNAGSTYANAAIDLQNVAHRLLTRNYPNAAVAVVNVQGGINMNDYSVWYILDRDVANELRRALSMASPPIRRVAEFFLRPAGNSPYDAYWGPGNIEYSPIVARSTIHARQILTGRDSYVKAFVIHSRGVLNPAGCHNNCAHAVRGTKPFTAFAGCVSIPGEWNGACSNCVWTEHGARCGLAGQGAPNGGGGGALPGPRPRTGGRAIRAPSSEEELVDADD</sequence>
<evidence type="ECO:0000313" key="2">
    <source>
        <dbReference type="Proteomes" id="UP000293547"/>
    </source>
</evidence>
<dbReference type="Proteomes" id="UP000293547">
    <property type="component" value="Unassembled WGS sequence"/>
</dbReference>
<dbReference type="EMBL" id="PDWZ02000023">
    <property type="protein sequence ID" value="KAB2098660.1"/>
    <property type="molecule type" value="Genomic_DNA"/>
</dbReference>
<keyword evidence="2" id="KW-1185">Reference proteome</keyword>
<name>A0ACB6F2L1_9PLEO</name>
<accession>A0ACB6F2L1</accession>
<evidence type="ECO:0000313" key="1">
    <source>
        <dbReference type="EMBL" id="KAB2098660.1"/>
    </source>
</evidence>
<reference evidence="1 2" key="1">
    <citation type="journal article" date="2019" name="bioRxiv">
        <title>Genomics, evolutionary history and diagnostics of the Alternaria alternata species group including apple and Asian pear pathotypes.</title>
        <authorList>
            <person name="Armitage A.D."/>
            <person name="Cockerton H.M."/>
            <person name="Sreenivasaprasad S."/>
            <person name="Woodhall J.W."/>
            <person name="Lane C.R."/>
            <person name="Harrison R.J."/>
            <person name="Clarkson J.P."/>
        </authorList>
    </citation>
    <scope>NUCLEOTIDE SEQUENCE [LARGE SCALE GENOMIC DNA]</scope>
    <source>
        <strain evidence="1 2">FERA 650</strain>
    </source>
</reference>
<gene>
    <name evidence="1" type="ORF">AG0111_0g13081</name>
</gene>